<evidence type="ECO:0000313" key="2">
    <source>
        <dbReference type="EMBL" id="CAH3112976.1"/>
    </source>
</evidence>
<sequence length="116" mass="13092">MSDKSASDNCRLCGVSFKIQFGNLPKQRHSSSENIFKPSKRKECFVVVLSEIFRQVGFPLVQDSSRFSDRVCNPCGRKIRNLGQLYHFVKKATATKSTPVKTSKRNLDTPDKAIPL</sequence>
<feature type="compositionally biased region" description="Basic and acidic residues" evidence="1">
    <location>
        <begin position="105"/>
        <end position="116"/>
    </location>
</feature>
<proteinExistence type="predicted"/>
<organism evidence="2 3">
    <name type="scientific">Pocillopora meandrina</name>
    <dbReference type="NCBI Taxonomy" id="46732"/>
    <lineage>
        <taxon>Eukaryota</taxon>
        <taxon>Metazoa</taxon>
        <taxon>Cnidaria</taxon>
        <taxon>Anthozoa</taxon>
        <taxon>Hexacorallia</taxon>
        <taxon>Scleractinia</taxon>
        <taxon>Astrocoeniina</taxon>
        <taxon>Pocilloporidae</taxon>
        <taxon>Pocillopora</taxon>
    </lineage>
</organism>
<evidence type="ECO:0000313" key="3">
    <source>
        <dbReference type="Proteomes" id="UP001159428"/>
    </source>
</evidence>
<dbReference type="Proteomes" id="UP001159428">
    <property type="component" value="Unassembled WGS sequence"/>
</dbReference>
<name>A0AAU9WHZ9_9CNID</name>
<dbReference type="AlphaFoldDB" id="A0AAU9WHZ9"/>
<gene>
    <name evidence="2" type="ORF">PMEA_00004732</name>
</gene>
<reference evidence="2 3" key="1">
    <citation type="submission" date="2022-05" db="EMBL/GenBank/DDBJ databases">
        <authorList>
            <consortium name="Genoscope - CEA"/>
            <person name="William W."/>
        </authorList>
    </citation>
    <scope>NUCLEOTIDE SEQUENCE [LARGE SCALE GENOMIC DNA]</scope>
</reference>
<feature type="region of interest" description="Disordered" evidence="1">
    <location>
        <begin position="95"/>
        <end position="116"/>
    </location>
</feature>
<keyword evidence="3" id="KW-1185">Reference proteome</keyword>
<protein>
    <submittedName>
        <fullName evidence="2">Uncharacterized protein</fullName>
    </submittedName>
</protein>
<comment type="caution">
    <text evidence="2">The sequence shown here is derived from an EMBL/GenBank/DDBJ whole genome shotgun (WGS) entry which is preliminary data.</text>
</comment>
<accession>A0AAU9WHZ9</accession>
<evidence type="ECO:0000256" key="1">
    <source>
        <dbReference type="SAM" id="MobiDB-lite"/>
    </source>
</evidence>
<dbReference type="EMBL" id="CALNXJ010000013">
    <property type="protein sequence ID" value="CAH3112976.1"/>
    <property type="molecule type" value="Genomic_DNA"/>
</dbReference>